<name>A0A9Q1E988_SYNKA</name>
<keyword evidence="2" id="KW-1185">Reference proteome</keyword>
<dbReference type="Proteomes" id="UP001152622">
    <property type="component" value="Chromosome 21"/>
</dbReference>
<comment type="caution">
    <text evidence="1">The sequence shown here is derived from an EMBL/GenBank/DDBJ whole genome shotgun (WGS) entry which is preliminary data.</text>
</comment>
<dbReference type="EMBL" id="JAINUF010000021">
    <property type="protein sequence ID" value="KAJ8334554.1"/>
    <property type="molecule type" value="Genomic_DNA"/>
</dbReference>
<organism evidence="1 2">
    <name type="scientific">Synaphobranchus kaupii</name>
    <name type="common">Kaup's arrowtooth eel</name>
    <dbReference type="NCBI Taxonomy" id="118154"/>
    <lineage>
        <taxon>Eukaryota</taxon>
        <taxon>Metazoa</taxon>
        <taxon>Chordata</taxon>
        <taxon>Craniata</taxon>
        <taxon>Vertebrata</taxon>
        <taxon>Euteleostomi</taxon>
        <taxon>Actinopterygii</taxon>
        <taxon>Neopterygii</taxon>
        <taxon>Teleostei</taxon>
        <taxon>Anguilliformes</taxon>
        <taxon>Synaphobranchidae</taxon>
        <taxon>Synaphobranchus</taxon>
    </lineage>
</organism>
<gene>
    <name evidence="1" type="ORF">SKAU_G00401930</name>
</gene>
<evidence type="ECO:0000313" key="2">
    <source>
        <dbReference type="Proteomes" id="UP001152622"/>
    </source>
</evidence>
<proteinExistence type="predicted"/>
<accession>A0A9Q1E988</accession>
<dbReference type="AlphaFoldDB" id="A0A9Q1E988"/>
<evidence type="ECO:0000313" key="1">
    <source>
        <dbReference type="EMBL" id="KAJ8334554.1"/>
    </source>
</evidence>
<reference evidence="1" key="1">
    <citation type="journal article" date="2023" name="Science">
        <title>Genome structures resolve the early diversification of teleost fishes.</title>
        <authorList>
            <person name="Parey E."/>
            <person name="Louis A."/>
            <person name="Montfort J."/>
            <person name="Bouchez O."/>
            <person name="Roques C."/>
            <person name="Iampietro C."/>
            <person name="Lluch J."/>
            <person name="Castinel A."/>
            <person name="Donnadieu C."/>
            <person name="Desvignes T."/>
            <person name="Floi Bucao C."/>
            <person name="Jouanno E."/>
            <person name="Wen M."/>
            <person name="Mejri S."/>
            <person name="Dirks R."/>
            <person name="Jansen H."/>
            <person name="Henkel C."/>
            <person name="Chen W.J."/>
            <person name="Zahm M."/>
            <person name="Cabau C."/>
            <person name="Klopp C."/>
            <person name="Thompson A.W."/>
            <person name="Robinson-Rechavi M."/>
            <person name="Braasch I."/>
            <person name="Lecointre G."/>
            <person name="Bobe J."/>
            <person name="Postlethwait J.H."/>
            <person name="Berthelot C."/>
            <person name="Roest Crollius H."/>
            <person name="Guiguen Y."/>
        </authorList>
    </citation>
    <scope>NUCLEOTIDE SEQUENCE</scope>
    <source>
        <strain evidence="1">WJC10195</strain>
    </source>
</reference>
<sequence>MAQISPSLDLEERPIFGFNISKATAGQPRAELGRLMRRHPFTATLGLPHLTGMLTSAAAQLIVLGNYESARCGACTVDTLSDPGCTKEGKNLSSQPPSLTAPPTGRENHARIAVTFTLLRVASRRLPPSQTDHAHRLPAALRLRKSAMVWALRRTKANTVFYDPKHQNL</sequence>
<protein>
    <submittedName>
        <fullName evidence="1">Uncharacterized protein</fullName>
    </submittedName>
</protein>